<dbReference type="InterPro" id="IPR006084">
    <property type="entry name" value="XPG/Rad2"/>
</dbReference>
<protein>
    <recommendedName>
        <fullName evidence="2">XPG-I domain-containing protein</fullName>
    </recommendedName>
</protein>
<dbReference type="InterPro" id="IPR041177">
    <property type="entry name" value="GEN1_C"/>
</dbReference>
<dbReference type="PANTHER" id="PTHR11081:SF75">
    <property type="entry name" value="ENDONUCLEASE, PUTATIVE (AFU_ORTHOLOGUE AFUA_3G13260)-RELATED"/>
    <property type="match status" value="1"/>
</dbReference>
<dbReference type="STRING" id="215250.A0A316YVK9"/>
<dbReference type="SUPFAM" id="SSF88723">
    <property type="entry name" value="PIN domain-like"/>
    <property type="match status" value="1"/>
</dbReference>
<reference evidence="3 4" key="1">
    <citation type="journal article" date="2018" name="Mol. Biol. Evol.">
        <title>Broad Genomic Sampling Reveals a Smut Pathogenic Ancestry of the Fungal Clade Ustilaginomycotina.</title>
        <authorList>
            <person name="Kijpornyongpan T."/>
            <person name="Mondo S.J."/>
            <person name="Barry K."/>
            <person name="Sandor L."/>
            <person name="Lee J."/>
            <person name="Lipzen A."/>
            <person name="Pangilinan J."/>
            <person name="LaButti K."/>
            <person name="Hainaut M."/>
            <person name="Henrissat B."/>
            <person name="Grigoriev I.V."/>
            <person name="Spatafora J.W."/>
            <person name="Aime M.C."/>
        </authorList>
    </citation>
    <scope>NUCLEOTIDE SEQUENCE [LARGE SCALE GENOMIC DNA]</scope>
    <source>
        <strain evidence="3 4">MCA 4198</strain>
    </source>
</reference>
<sequence>MGVPGLWKELQPHGHDVSLHHLNHSTVKSQQPSRDGHESPPRQLRLGIDVSAWLYHALQSQGGAQPALRLLFFRFCKLLAQAHLDVTLVFDGPLRPSEKRSRQVIVAGTGGPFDGFEQLKELASAFGFALVFARGEAEAELARLNAQGALDAIMTDDVDAFIFGARVVVRNWGYKLSGNVSRRAHVASTTEVEEDDEGLSSASSSASSQASPSKPTNKKGAEGTVTIYRAQDIGSQGSLSHNGLILVALMSGGDYDVQGLPRCGAKIAVALARGGYGDSLLAGVHTHIAPPVSPRDPSNRTSNHCQRPACPTPSAGWTAFRTQWVQSIRTELATNASGHLGRRYQSLSRSSDWDVFLGTNASLSVMASYVWPVVGSLDRGGNDRACGLIDVGQIVGVAQRIFNWHPSWALERMRNNLWPGLIVRQLANQKIGGVLNDHVDIRGNAQRSNVGFVARKTTLSPGRTNKRPTQQIDRFFTAIKPVASASSAADKAGTGSVGKETPSVKTASPAILSVHGEKQHESTGDEVEVRILYDVAPFVRAARSSLVEAPRMRPLQEDDNAGLDAFRSPSNRSPRKAHVVPETPLRVWIPLCVIEQCPKASKLLKEYRRREEERSRKRNGLGGRKGSNISSSSSSSLVGQSRLDSFFLPSSLLNASPSKRRQRQSPTASIELDSSDEEARGSSSSSSSFASPPPSPTLSRSTNRPSDDRLKTPKMPIHSSFPSSSTVDRREEETPRAAPSDDVTPKKAPVPVGDDSVELVEIRPASSSSQCSLLPSKPLFASQSHDQRLSRIGNAATLEILEQDASNATPTHTISTPRGHAGRAAHSQSSNRSQPHEVIDVFDDSDESSDEGG</sequence>
<dbReference type="GO" id="GO:0006974">
    <property type="term" value="P:DNA damage response"/>
    <property type="evidence" value="ECO:0007669"/>
    <property type="project" value="UniProtKB-ARBA"/>
</dbReference>
<proteinExistence type="predicted"/>
<keyword evidence="4" id="KW-1185">Reference proteome</keyword>
<gene>
    <name evidence="3" type="ORF">FA10DRAFT_265630</name>
</gene>
<dbReference type="OrthoDB" id="2959108at2759"/>
<dbReference type="AlphaFoldDB" id="A0A316YVK9"/>
<dbReference type="GO" id="GO:0017108">
    <property type="term" value="F:5'-flap endonuclease activity"/>
    <property type="evidence" value="ECO:0007669"/>
    <property type="project" value="TreeGrafter"/>
</dbReference>
<feature type="compositionally biased region" description="Low complexity" evidence="1">
    <location>
        <begin position="200"/>
        <end position="213"/>
    </location>
</feature>
<feature type="compositionally biased region" description="Low complexity" evidence="1">
    <location>
        <begin position="764"/>
        <end position="776"/>
    </location>
</feature>
<name>A0A316YVK9_9BASI</name>
<feature type="domain" description="XPG-I" evidence="2">
    <location>
        <begin position="124"/>
        <end position="195"/>
    </location>
</feature>
<dbReference type="GeneID" id="37043058"/>
<feature type="compositionally biased region" description="Polar residues" evidence="1">
    <location>
        <begin position="804"/>
        <end position="816"/>
    </location>
</feature>
<dbReference type="Gene3D" id="3.40.50.1010">
    <property type="entry name" value="5'-nuclease"/>
    <property type="match status" value="2"/>
</dbReference>
<dbReference type="PRINTS" id="PR00853">
    <property type="entry name" value="XPGRADSUPER"/>
</dbReference>
<dbReference type="InterPro" id="IPR006086">
    <property type="entry name" value="XPG-I_dom"/>
</dbReference>
<dbReference type="Proteomes" id="UP000245768">
    <property type="component" value="Unassembled WGS sequence"/>
</dbReference>
<dbReference type="PANTHER" id="PTHR11081">
    <property type="entry name" value="FLAP ENDONUCLEASE FAMILY MEMBER"/>
    <property type="match status" value="1"/>
</dbReference>
<feature type="compositionally biased region" description="Acidic residues" evidence="1">
    <location>
        <begin position="840"/>
        <end position="853"/>
    </location>
</feature>
<accession>A0A316YVK9</accession>
<dbReference type="InParanoid" id="A0A316YVK9"/>
<organism evidence="3 4">
    <name type="scientific">Acaromyces ingoldii</name>
    <dbReference type="NCBI Taxonomy" id="215250"/>
    <lineage>
        <taxon>Eukaryota</taxon>
        <taxon>Fungi</taxon>
        <taxon>Dikarya</taxon>
        <taxon>Basidiomycota</taxon>
        <taxon>Ustilaginomycotina</taxon>
        <taxon>Exobasidiomycetes</taxon>
        <taxon>Exobasidiales</taxon>
        <taxon>Cryptobasidiaceae</taxon>
        <taxon>Acaromyces</taxon>
    </lineage>
</organism>
<dbReference type="Pfam" id="PF00867">
    <property type="entry name" value="XPG_I"/>
    <property type="match status" value="1"/>
</dbReference>
<feature type="region of interest" description="Disordered" evidence="1">
    <location>
        <begin position="291"/>
        <end position="310"/>
    </location>
</feature>
<feature type="region of interest" description="Disordered" evidence="1">
    <location>
        <begin position="801"/>
        <end position="853"/>
    </location>
</feature>
<dbReference type="EMBL" id="KZ819635">
    <property type="protein sequence ID" value="PWN91785.1"/>
    <property type="molecule type" value="Genomic_DNA"/>
</dbReference>
<feature type="region of interest" description="Disordered" evidence="1">
    <location>
        <begin position="185"/>
        <end position="222"/>
    </location>
</feature>
<feature type="region of interest" description="Disordered" evidence="1">
    <location>
        <begin position="551"/>
        <end position="579"/>
    </location>
</feature>
<evidence type="ECO:0000313" key="4">
    <source>
        <dbReference type="Proteomes" id="UP000245768"/>
    </source>
</evidence>
<evidence type="ECO:0000313" key="3">
    <source>
        <dbReference type="EMBL" id="PWN91785.1"/>
    </source>
</evidence>
<dbReference type="InterPro" id="IPR029060">
    <property type="entry name" value="PIN-like_dom_sf"/>
</dbReference>
<dbReference type="CDD" id="cd09870">
    <property type="entry name" value="PIN_YEN1"/>
    <property type="match status" value="1"/>
</dbReference>
<feature type="region of interest" description="Disordered" evidence="1">
    <location>
        <begin position="656"/>
        <end position="776"/>
    </location>
</feature>
<evidence type="ECO:0000256" key="1">
    <source>
        <dbReference type="SAM" id="MobiDB-lite"/>
    </source>
</evidence>
<dbReference type="RefSeq" id="XP_025378983.1">
    <property type="nucleotide sequence ID" value="XM_025521142.1"/>
</dbReference>
<feature type="region of interest" description="Disordered" evidence="1">
    <location>
        <begin position="607"/>
        <end position="637"/>
    </location>
</feature>
<dbReference type="Pfam" id="PF18380">
    <property type="entry name" value="GEN1_C"/>
    <property type="match status" value="1"/>
</dbReference>
<evidence type="ECO:0000259" key="2">
    <source>
        <dbReference type="SMART" id="SM00484"/>
    </source>
</evidence>
<dbReference type="SMART" id="SM00484">
    <property type="entry name" value="XPGI"/>
    <property type="match status" value="1"/>
</dbReference>